<evidence type="ECO:0000313" key="3">
    <source>
        <dbReference type="EMBL" id="TZG00376.1"/>
    </source>
</evidence>
<name>A0A5D8ZZK3_9FLAO</name>
<dbReference type="AlphaFoldDB" id="A0A5D8ZZK3"/>
<dbReference type="InterPro" id="IPR026835">
    <property type="entry name" value="YqcG_C"/>
</dbReference>
<evidence type="ECO:0000256" key="1">
    <source>
        <dbReference type="SAM" id="MobiDB-lite"/>
    </source>
</evidence>
<feature type="region of interest" description="Disordered" evidence="1">
    <location>
        <begin position="108"/>
        <end position="130"/>
    </location>
</feature>
<gene>
    <name evidence="3" type="ORF">FW781_05645</name>
</gene>
<dbReference type="Pfam" id="PF14410">
    <property type="entry name" value="GH-E"/>
    <property type="match status" value="1"/>
</dbReference>
<protein>
    <recommendedName>
        <fullName evidence="2">Toxin YqcG C-terminal domain-containing protein</fullName>
    </recommendedName>
</protein>
<sequence>MISIKSCSAGKVEVKAAATVLKAEAKVTVKKPYSKSRPSYAKGQVDEVWEAAKQKNGKVYDPNTGEELTWDKAIKPRPWDMGHLPGHEYRTLHEKYMSGKITKEEFLREYKNPKNYQSKSANRSHKYEQK</sequence>
<organism evidence="3 4">
    <name type="scientific">Chryseobacterium panacisoli</name>
    <dbReference type="NCBI Taxonomy" id="1807141"/>
    <lineage>
        <taxon>Bacteria</taxon>
        <taxon>Pseudomonadati</taxon>
        <taxon>Bacteroidota</taxon>
        <taxon>Flavobacteriia</taxon>
        <taxon>Flavobacteriales</taxon>
        <taxon>Weeksellaceae</taxon>
        <taxon>Chryseobacterium group</taxon>
        <taxon>Chryseobacterium</taxon>
    </lineage>
</organism>
<evidence type="ECO:0000313" key="4">
    <source>
        <dbReference type="Proteomes" id="UP000323884"/>
    </source>
</evidence>
<geneLocation type="plasmid" evidence="3">
    <name>unnamed1</name>
</geneLocation>
<accession>A0A5D8ZZK3</accession>
<dbReference type="OrthoDB" id="3261089at2"/>
<evidence type="ECO:0000259" key="2">
    <source>
        <dbReference type="Pfam" id="PF14410"/>
    </source>
</evidence>
<dbReference type="EMBL" id="VTRU01000001">
    <property type="protein sequence ID" value="TZG00376.1"/>
    <property type="molecule type" value="Genomic_DNA"/>
</dbReference>
<comment type="caution">
    <text evidence="3">The sequence shown here is derived from an EMBL/GenBank/DDBJ whole genome shotgun (WGS) entry which is preliminary data.</text>
</comment>
<dbReference type="Proteomes" id="UP000323884">
    <property type="component" value="Unassembled WGS sequence"/>
</dbReference>
<reference evidence="3 4" key="1">
    <citation type="submission" date="2019-08" db="EMBL/GenBank/DDBJ databases">
        <title>Draft genome sequence of Chryseobacterium sp. Gsoil 183.</title>
        <authorList>
            <person name="Im W.-T."/>
        </authorList>
    </citation>
    <scope>NUCLEOTIDE SEQUENCE [LARGE SCALE GENOMIC DNA]</scope>
    <source>
        <strain evidence="3 4">Gsoil 183</strain>
        <plasmid evidence="3">unnamed1</plasmid>
    </source>
</reference>
<proteinExistence type="predicted"/>
<keyword evidence="3" id="KW-0614">Plasmid</keyword>
<keyword evidence="4" id="KW-1185">Reference proteome</keyword>
<feature type="domain" description="Toxin YqcG C-terminal" evidence="2">
    <location>
        <begin position="56"/>
        <end position="128"/>
    </location>
</feature>